<keyword evidence="2" id="KW-1185">Reference proteome</keyword>
<reference evidence="1 2" key="1">
    <citation type="journal article" date="2015" name="Int. J. Syst. Evol. Microbiol.">
        <title>Erythrobacter atlanticus sp. nov., a bacterium from ocean sediment able to degrade polycyclic aromatic hydrocarbons.</title>
        <authorList>
            <person name="Zhuang L."/>
            <person name="Liu Y."/>
            <person name="Wang L."/>
            <person name="Wang W."/>
            <person name="Shao Z."/>
        </authorList>
    </citation>
    <scope>NUCLEOTIDE SEQUENCE [LARGE SCALE GENOMIC DNA]</scope>
    <source>
        <strain evidence="2">s21-N3</strain>
    </source>
</reference>
<dbReference type="KEGG" id="ery:CP97_02640"/>
<evidence type="ECO:0000313" key="1">
    <source>
        <dbReference type="EMBL" id="AKQ41175.1"/>
    </source>
</evidence>
<sequence length="259" mass="28893">MGRYSKRNRVNVTGRNNTSRFVWLDYRLLTSNAYRSLSPNARSLLVELAMLYNGDNNGSLYLGVRDAAHRLGVADLTAASRAFDDLKALGFLQMTKDAHFSVKAGEASRARCWRLTWHPGPGRKIASWDFMNREPDPKTLSRKRMERGLRVLKAYRQARSSGQFPVLDSETTTPFGAENAAQPVAKSNTMNAGNGGNLPISRVPNSDTHLAIPWEGERNRLPIGWWQLDWSGPVARLAYSRSLAAHLPDAQHSSRSQTA</sequence>
<dbReference type="AlphaFoldDB" id="A0A0H4V9I7"/>
<organism evidence="1 2">
    <name type="scientific">Aurantiacibacter atlanticus</name>
    <dbReference type="NCBI Taxonomy" id="1648404"/>
    <lineage>
        <taxon>Bacteria</taxon>
        <taxon>Pseudomonadati</taxon>
        <taxon>Pseudomonadota</taxon>
        <taxon>Alphaproteobacteria</taxon>
        <taxon>Sphingomonadales</taxon>
        <taxon>Erythrobacteraceae</taxon>
        <taxon>Aurantiacibacter</taxon>
    </lineage>
</organism>
<dbReference type="EMBL" id="CP011310">
    <property type="protein sequence ID" value="AKQ41175.1"/>
    <property type="molecule type" value="Genomic_DNA"/>
</dbReference>
<dbReference type="Proteomes" id="UP000059113">
    <property type="component" value="Chromosome"/>
</dbReference>
<evidence type="ECO:0008006" key="3">
    <source>
        <dbReference type="Google" id="ProtNLM"/>
    </source>
</evidence>
<protein>
    <recommendedName>
        <fullName evidence="3">Helix-turn-helix domain-containing protein</fullName>
    </recommendedName>
</protein>
<gene>
    <name evidence="1" type="ORF">CP97_02640</name>
</gene>
<evidence type="ECO:0000313" key="2">
    <source>
        <dbReference type="Proteomes" id="UP000059113"/>
    </source>
</evidence>
<dbReference type="OrthoDB" id="7432735at2"/>
<reference evidence="2" key="2">
    <citation type="submission" date="2015-04" db="EMBL/GenBank/DDBJ databases">
        <title>The complete genome sequence of Erythrobacter sp. s21-N3.</title>
        <authorList>
            <person name="Zhuang L."/>
            <person name="Liu Y."/>
            <person name="Shao Z."/>
        </authorList>
    </citation>
    <scope>NUCLEOTIDE SEQUENCE [LARGE SCALE GENOMIC DNA]</scope>
    <source>
        <strain evidence="2">s21-N3</strain>
    </source>
</reference>
<name>A0A0H4V9I7_9SPHN</name>
<proteinExistence type="predicted"/>
<dbReference type="RefSeq" id="WP_048884671.1">
    <property type="nucleotide sequence ID" value="NZ_CP011310.1"/>
</dbReference>
<dbReference type="PATRIC" id="fig|1648404.4.peg.556"/>
<dbReference type="STRING" id="1648404.CP97_02640"/>
<accession>A0A0H4V9I7</accession>